<accession>A0A327WT72</accession>
<dbReference type="AlphaFoldDB" id="A0A327WT72"/>
<dbReference type="Gene3D" id="3.40.50.11010">
    <property type="match status" value="1"/>
</dbReference>
<gene>
    <name evidence="1" type="ORF">LX87_04349</name>
</gene>
<comment type="caution">
    <text evidence="1">The sequence shown here is derived from an EMBL/GenBank/DDBJ whole genome shotgun (WGS) entry which is preliminary data.</text>
</comment>
<sequence>MSELAQRHRILYVDYQYTIKDWLMGIVGRRDVPIRALLKLEDPLTKLTLENGGEIYLWVPPMMFPTNWLTNRSHDKVLQWNVNYLTRELRKVMARLELNCPLIVNAFNPVWGPPMIGRLNECATVYYCYDEITAENWISRHGQRYEKKYLQQVDAVITTSEALRQSKSALQPITFCIKNGANFNLFHQARQLADKHPPEKIIIGYLGTADNRINSSIVEYCVRVMPDVEFQFIGEINDLQLQERLSVFPNVIFIKSLPAVKLPPLLAKLSAAIIPFVCNEHTYTIYPLKINEYLAAGLPVVSTPFSILDEFESVIELANDPESFAQALQRVLNDNSPERIRQRVEVARANSWEKRAEEFEDIIQRISEAKEVKA</sequence>
<dbReference type="Pfam" id="PF13692">
    <property type="entry name" value="Glyco_trans_1_4"/>
    <property type="match status" value="1"/>
</dbReference>
<dbReference type="SUPFAM" id="SSF53756">
    <property type="entry name" value="UDP-Glycosyltransferase/glycogen phosphorylase"/>
    <property type="match status" value="1"/>
</dbReference>
<evidence type="ECO:0000313" key="2">
    <source>
        <dbReference type="Proteomes" id="UP000248790"/>
    </source>
</evidence>
<dbReference type="Proteomes" id="UP000248790">
    <property type="component" value="Unassembled WGS sequence"/>
</dbReference>
<keyword evidence="1" id="KW-0808">Transferase</keyword>
<dbReference type="EMBL" id="QLMC01000005">
    <property type="protein sequence ID" value="RAJ94462.1"/>
    <property type="molecule type" value="Genomic_DNA"/>
</dbReference>
<protein>
    <submittedName>
        <fullName evidence="1">Glycosyl transferase family 1</fullName>
    </submittedName>
</protein>
<organism evidence="1 2">
    <name type="scientific">Larkinella arboricola</name>
    <dbReference type="NCBI Taxonomy" id="643671"/>
    <lineage>
        <taxon>Bacteria</taxon>
        <taxon>Pseudomonadati</taxon>
        <taxon>Bacteroidota</taxon>
        <taxon>Cytophagia</taxon>
        <taxon>Cytophagales</taxon>
        <taxon>Spirosomataceae</taxon>
        <taxon>Larkinella</taxon>
    </lineage>
</organism>
<dbReference type="OrthoDB" id="9816564at2"/>
<reference evidence="1 2" key="1">
    <citation type="submission" date="2018-06" db="EMBL/GenBank/DDBJ databases">
        <title>Genomic Encyclopedia of Archaeal and Bacterial Type Strains, Phase II (KMG-II): from individual species to whole genera.</title>
        <authorList>
            <person name="Goeker M."/>
        </authorList>
    </citation>
    <scope>NUCLEOTIDE SEQUENCE [LARGE SCALE GENOMIC DNA]</scope>
    <source>
        <strain evidence="1 2">DSM 21851</strain>
    </source>
</reference>
<proteinExistence type="predicted"/>
<keyword evidence="2" id="KW-1185">Reference proteome</keyword>
<dbReference type="PANTHER" id="PTHR12526">
    <property type="entry name" value="GLYCOSYLTRANSFERASE"/>
    <property type="match status" value="1"/>
</dbReference>
<name>A0A327WT72_LARAB</name>
<dbReference type="GO" id="GO:0016740">
    <property type="term" value="F:transferase activity"/>
    <property type="evidence" value="ECO:0007669"/>
    <property type="project" value="UniProtKB-KW"/>
</dbReference>
<dbReference type="Gene3D" id="3.40.50.2000">
    <property type="entry name" value="Glycogen Phosphorylase B"/>
    <property type="match status" value="1"/>
</dbReference>
<evidence type="ECO:0000313" key="1">
    <source>
        <dbReference type="EMBL" id="RAJ94462.1"/>
    </source>
</evidence>